<keyword evidence="2" id="KW-1185">Reference proteome</keyword>
<comment type="caution">
    <text evidence="1">The sequence shown here is derived from an EMBL/GenBank/DDBJ whole genome shotgun (WGS) entry which is preliminary data.</text>
</comment>
<sequence length="221" mass="24417">MHRFLIAYSPPMDSSSVIVDSIFGDFVRCKKQIDSLWDDIDNFFLESLRKTISVCFIFPDSTDVANFTTDKEDAALAHTHKDDNCLPGSSNKKQEKDLLSSAKKRKLSLHSKKCEHSPHNRKVELLSSNSAKAKSVKSPRLSYNQTAFTTESRADINLQVAAPPDNSLQFQQGTDGPPVLHPGVPTTQAARSSTHLDNANKQIELLANIPIVDVKVQALVS</sequence>
<reference evidence="1" key="1">
    <citation type="submission" date="2019-05" db="EMBL/GenBank/DDBJ databases">
        <title>Annotation for the trematode Paragonimus heterotremus.</title>
        <authorList>
            <person name="Choi Y.-J."/>
        </authorList>
    </citation>
    <scope>NUCLEOTIDE SEQUENCE</scope>
    <source>
        <strain evidence="1">LC</strain>
    </source>
</reference>
<dbReference type="AlphaFoldDB" id="A0A8J4SMU3"/>
<gene>
    <name evidence="1" type="ORF">PHET_12406</name>
</gene>
<protein>
    <submittedName>
        <fullName evidence="1">Uncharacterized protein</fullName>
    </submittedName>
</protein>
<evidence type="ECO:0000313" key="2">
    <source>
        <dbReference type="Proteomes" id="UP000748531"/>
    </source>
</evidence>
<accession>A0A8J4SMU3</accession>
<organism evidence="1 2">
    <name type="scientific">Paragonimus heterotremus</name>
    <dbReference type="NCBI Taxonomy" id="100268"/>
    <lineage>
        <taxon>Eukaryota</taxon>
        <taxon>Metazoa</taxon>
        <taxon>Spiralia</taxon>
        <taxon>Lophotrochozoa</taxon>
        <taxon>Platyhelminthes</taxon>
        <taxon>Trematoda</taxon>
        <taxon>Digenea</taxon>
        <taxon>Plagiorchiida</taxon>
        <taxon>Troglotremata</taxon>
        <taxon>Troglotrematidae</taxon>
        <taxon>Paragonimus</taxon>
    </lineage>
</organism>
<dbReference type="Proteomes" id="UP000748531">
    <property type="component" value="Unassembled WGS sequence"/>
</dbReference>
<proteinExistence type="predicted"/>
<dbReference type="EMBL" id="LUCH01023539">
    <property type="protein sequence ID" value="KAF5394016.1"/>
    <property type="molecule type" value="Genomic_DNA"/>
</dbReference>
<feature type="non-terminal residue" evidence="1">
    <location>
        <position position="1"/>
    </location>
</feature>
<name>A0A8J4SMU3_9TREM</name>
<evidence type="ECO:0000313" key="1">
    <source>
        <dbReference type="EMBL" id="KAF5394016.1"/>
    </source>
</evidence>